<dbReference type="EMBL" id="MU069495">
    <property type="protein sequence ID" value="KAF5841085.1"/>
    <property type="molecule type" value="Genomic_DNA"/>
</dbReference>
<organism evidence="2 3">
    <name type="scientific">Dunaliella salina</name>
    <name type="common">Green alga</name>
    <name type="synonym">Protococcus salinus</name>
    <dbReference type="NCBI Taxonomy" id="3046"/>
    <lineage>
        <taxon>Eukaryota</taxon>
        <taxon>Viridiplantae</taxon>
        <taxon>Chlorophyta</taxon>
        <taxon>core chlorophytes</taxon>
        <taxon>Chlorophyceae</taxon>
        <taxon>CS clade</taxon>
        <taxon>Chlamydomonadales</taxon>
        <taxon>Dunaliellaceae</taxon>
        <taxon>Dunaliella</taxon>
    </lineage>
</organism>
<dbReference type="Proteomes" id="UP000815325">
    <property type="component" value="Unassembled WGS sequence"/>
</dbReference>
<evidence type="ECO:0000313" key="3">
    <source>
        <dbReference type="Proteomes" id="UP000815325"/>
    </source>
</evidence>
<comment type="caution">
    <text evidence="2">The sequence shown here is derived from an EMBL/GenBank/DDBJ whole genome shotgun (WGS) entry which is preliminary data.</text>
</comment>
<sequence>MSHSKVHLSIHSARQQQPPAEATLHWLPCKTGQSCDADVAKLFNPTIQVLKPSGDLQGEASSSTQPLLEASFRGRQLRGQRLVLPPGYKGFVTTAGAPSSSVQGCTGGEESQEDEDEDLGEVEGSAQGQRRRPCKHWIVRHTFDSVTYWNHDTPPGRSDLPRRVFDWMAVAKQVHQPVSREQVEEQMRTMQL</sequence>
<protein>
    <submittedName>
        <fullName evidence="2">Ribonuclease H2 non-catalytic subunit-domain-containing protein</fullName>
    </submittedName>
</protein>
<name>A0ABQ7H2K7_DUNSA</name>
<keyword evidence="3" id="KW-1185">Reference proteome</keyword>
<evidence type="ECO:0000256" key="1">
    <source>
        <dbReference type="SAM" id="MobiDB-lite"/>
    </source>
</evidence>
<gene>
    <name evidence="2" type="ORF">DUNSADRAFT_14484</name>
</gene>
<dbReference type="Gene3D" id="2.40.128.680">
    <property type="match status" value="1"/>
</dbReference>
<reference evidence="2" key="1">
    <citation type="submission" date="2017-08" db="EMBL/GenBank/DDBJ databases">
        <authorList>
            <person name="Polle J.E."/>
            <person name="Barry K."/>
            <person name="Cushman J."/>
            <person name="Schmutz J."/>
            <person name="Tran D."/>
            <person name="Hathwaick L.T."/>
            <person name="Yim W.C."/>
            <person name="Jenkins J."/>
            <person name="Mckie-Krisberg Z.M."/>
            <person name="Prochnik S."/>
            <person name="Lindquist E."/>
            <person name="Dockter R.B."/>
            <person name="Adam C."/>
            <person name="Molina H."/>
            <person name="Bunkerborg J."/>
            <person name="Jin E."/>
            <person name="Buchheim M."/>
            <person name="Magnuson J."/>
        </authorList>
    </citation>
    <scope>NUCLEOTIDE SEQUENCE</scope>
    <source>
        <strain evidence="2">CCAP 19/18</strain>
    </source>
</reference>
<dbReference type="PANTHER" id="PTHR47204:SF1">
    <property type="entry name" value="RIBONUCLEASE H2 SUBUNIT C"/>
    <property type="match status" value="1"/>
</dbReference>
<dbReference type="Pfam" id="PF08615">
    <property type="entry name" value="RNase_H2_suC"/>
    <property type="match status" value="1"/>
</dbReference>
<proteinExistence type="predicted"/>
<accession>A0ABQ7H2K7</accession>
<evidence type="ECO:0000313" key="2">
    <source>
        <dbReference type="EMBL" id="KAF5841085.1"/>
    </source>
</evidence>
<dbReference type="CDD" id="cd09271">
    <property type="entry name" value="RNase_H2-C"/>
    <property type="match status" value="1"/>
</dbReference>
<feature type="compositionally biased region" description="Acidic residues" evidence="1">
    <location>
        <begin position="110"/>
        <end position="121"/>
    </location>
</feature>
<dbReference type="InterPro" id="IPR013924">
    <property type="entry name" value="RNase_H2_suC"/>
</dbReference>
<dbReference type="PANTHER" id="PTHR47204">
    <property type="entry name" value="OS02G0168900 PROTEIN"/>
    <property type="match status" value="1"/>
</dbReference>
<feature type="region of interest" description="Disordered" evidence="1">
    <location>
        <begin position="94"/>
        <end position="131"/>
    </location>
</feature>